<keyword evidence="4 9" id="KW-0812">Transmembrane</keyword>
<protein>
    <submittedName>
        <fullName evidence="10">Uncharacterized protein</fullName>
    </submittedName>
</protein>
<feature type="transmembrane region" description="Helical" evidence="9">
    <location>
        <begin position="335"/>
        <end position="357"/>
    </location>
</feature>
<dbReference type="Pfam" id="PF02537">
    <property type="entry name" value="CRCB"/>
    <property type="match status" value="1"/>
</dbReference>
<feature type="transmembrane region" description="Helical" evidence="9">
    <location>
        <begin position="276"/>
        <end position="298"/>
    </location>
</feature>
<feature type="transmembrane region" description="Helical" evidence="9">
    <location>
        <begin position="304"/>
        <end position="323"/>
    </location>
</feature>
<comment type="similarity">
    <text evidence="7">Belongs to the fluoride channel Fluc/FEX (TC 1.A.43) family.</text>
</comment>
<evidence type="ECO:0000313" key="10">
    <source>
        <dbReference type="EMBL" id="KAL3757307.1"/>
    </source>
</evidence>
<evidence type="ECO:0000256" key="3">
    <source>
        <dbReference type="ARBA" id="ARBA00022475"/>
    </source>
</evidence>
<feature type="transmembrane region" description="Helical" evidence="9">
    <location>
        <begin position="224"/>
        <end position="242"/>
    </location>
</feature>
<evidence type="ECO:0000313" key="11">
    <source>
        <dbReference type="Proteomes" id="UP001530293"/>
    </source>
</evidence>
<keyword evidence="3" id="KW-1003">Cell membrane</keyword>
<comment type="caution">
    <text evidence="10">The sequence shown here is derived from an EMBL/GenBank/DDBJ whole genome shotgun (WGS) entry which is preliminary data.</text>
</comment>
<feature type="transmembrane region" description="Helical" evidence="9">
    <location>
        <begin position="81"/>
        <end position="101"/>
    </location>
</feature>
<name>A0ABD3M138_9STRA</name>
<dbReference type="PANTHER" id="PTHR28259">
    <property type="entry name" value="FLUORIDE EXPORT PROTEIN 1-RELATED"/>
    <property type="match status" value="1"/>
</dbReference>
<evidence type="ECO:0000256" key="4">
    <source>
        <dbReference type="ARBA" id="ARBA00022692"/>
    </source>
</evidence>
<dbReference type="InterPro" id="IPR003691">
    <property type="entry name" value="FluC"/>
</dbReference>
<gene>
    <name evidence="10" type="ORF">ACHAWU_008468</name>
</gene>
<comment type="subcellular location">
    <subcellularLocation>
        <location evidence="2">Cell membrane</location>
        <topology evidence="2">Multi-pass membrane protein</topology>
    </subcellularLocation>
</comment>
<evidence type="ECO:0000256" key="7">
    <source>
        <dbReference type="ARBA" id="ARBA00035120"/>
    </source>
</evidence>
<keyword evidence="6 9" id="KW-0472">Membrane</keyword>
<evidence type="ECO:0000256" key="5">
    <source>
        <dbReference type="ARBA" id="ARBA00022989"/>
    </source>
</evidence>
<evidence type="ECO:0000256" key="6">
    <source>
        <dbReference type="ARBA" id="ARBA00023136"/>
    </source>
</evidence>
<comment type="catalytic activity">
    <reaction evidence="8">
        <text>fluoride(in) = fluoride(out)</text>
        <dbReference type="Rhea" id="RHEA:76159"/>
        <dbReference type="ChEBI" id="CHEBI:17051"/>
    </reaction>
    <physiologicalReaction direction="left-to-right" evidence="8">
        <dbReference type="Rhea" id="RHEA:76160"/>
    </physiologicalReaction>
</comment>
<evidence type="ECO:0000256" key="9">
    <source>
        <dbReference type="SAM" id="Phobius"/>
    </source>
</evidence>
<evidence type="ECO:0000256" key="1">
    <source>
        <dbReference type="ARBA" id="ARBA00002598"/>
    </source>
</evidence>
<dbReference type="Proteomes" id="UP001530293">
    <property type="component" value="Unassembled WGS sequence"/>
</dbReference>
<comment type="function">
    <text evidence="1">Fluoride channel required for the rapid expulsion of cytoplasmic fluoride.</text>
</comment>
<dbReference type="AlphaFoldDB" id="A0ABD3M138"/>
<dbReference type="PANTHER" id="PTHR28259:SF1">
    <property type="entry name" value="FLUORIDE EXPORT PROTEIN 1-RELATED"/>
    <property type="match status" value="1"/>
</dbReference>
<keyword evidence="11" id="KW-1185">Reference proteome</keyword>
<dbReference type="EMBL" id="JALLBG020000268">
    <property type="protein sequence ID" value="KAL3757307.1"/>
    <property type="molecule type" value="Genomic_DNA"/>
</dbReference>
<organism evidence="10 11">
    <name type="scientific">Discostella pseudostelligera</name>
    <dbReference type="NCBI Taxonomy" id="259834"/>
    <lineage>
        <taxon>Eukaryota</taxon>
        <taxon>Sar</taxon>
        <taxon>Stramenopiles</taxon>
        <taxon>Ochrophyta</taxon>
        <taxon>Bacillariophyta</taxon>
        <taxon>Coscinodiscophyceae</taxon>
        <taxon>Thalassiosirophycidae</taxon>
        <taxon>Stephanodiscales</taxon>
        <taxon>Stephanodiscaceae</taxon>
        <taxon>Discostella</taxon>
    </lineage>
</organism>
<accession>A0ABD3M138</accession>
<dbReference type="GO" id="GO:0005886">
    <property type="term" value="C:plasma membrane"/>
    <property type="evidence" value="ECO:0007669"/>
    <property type="project" value="UniProtKB-SubCell"/>
</dbReference>
<sequence>MDNDVASPTSIDGDVDEDDYAPFSSSTEVAAIAAVDLADIDSGNVAAVDASRDALHLADESEVDGTNAKSNERTMLREQTWLNIMYLSLFSIIGSSLRVFMGRIFGADCDLNVEGGQINDFLWPSSHTICITASGKTEQYGGALFIDLPANMLGSFIMGCNVGRLADWPAIPFLAYNHPLQSDKGLHMGITTGFCGSLTTLSSWNSQMVMMMNGNANPYLGSQVIAALFGYILGLQTSLVSFRAGRAFAAFVHAKRNPDHDSYGNEIRWRHYHNHLYWIIPVILLIVSGTLIAVYVAGDMYWDILYYRQVWIACILAPFGTLLRWKLSAWNGTLSFPLGTFLSNFMASIVSAAITALDAYQRFPLLQKNV</sequence>
<reference evidence="10 11" key="1">
    <citation type="submission" date="2024-10" db="EMBL/GenBank/DDBJ databases">
        <title>Updated reference genomes for cyclostephanoid diatoms.</title>
        <authorList>
            <person name="Roberts W.R."/>
            <person name="Alverson A.J."/>
        </authorList>
    </citation>
    <scope>NUCLEOTIDE SEQUENCE [LARGE SCALE GENOMIC DNA]</scope>
    <source>
        <strain evidence="10 11">AJA232-27</strain>
    </source>
</reference>
<evidence type="ECO:0000256" key="2">
    <source>
        <dbReference type="ARBA" id="ARBA00004651"/>
    </source>
</evidence>
<dbReference type="GO" id="GO:1903425">
    <property type="term" value="F:fluoride transmembrane transporter activity"/>
    <property type="evidence" value="ECO:0007669"/>
    <property type="project" value="UniProtKB-ARBA"/>
</dbReference>
<evidence type="ECO:0000256" key="8">
    <source>
        <dbReference type="ARBA" id="ARBA00035585"/>
    </source>
</evidence>
<keyword evidence="5 9" id="KW-1133">Transmembrane helix</keyword>
<proteinExistence type="inferred from homology"/>